<feature type="non-terminal residue" evidence="2">
    <location>
        <position position="303"/>
    </location>
</feature>
<protein>
    <recommendedName>
        <fullName evidence="1">Orc1-like AAA ATPase domain-containing protein</fullName>
    </recommendedName>
</protein>
<dbReference type="InterPro" id="IPR041664">
    <property type="entry name" value="AAA_16"/>
</dbReference>
<reference evidence="2" key="1">
    <citation type="submission" date="2020-02" db="EMBL/GenBank/DDBJ databases">
        <authorList>
            <person name="Meier V. D."/>
        </authorList>
    </citation>
    <scope>NUCLEOTIDE SEQUENCE</scope>
    <source>
        <strain evidence="2">AVDCRST_MAG93</strain>
    </source>
</reference>
<dbReference type="AlphaFoldDB" id="A0A6J4K344"/>
<feature type="domain" description="Orc1-like AAA ATPase" evidence="1">
    <location>
        <begin position="114"/>
        <end position="293"/>
    </location>
</feature>
<dbReference type="Pfam" id="PF13191">
    <property type="entry name" value="AAA_16"/>
    <property type="match status" value="1"/>
</dbReference>
<organism evidence="2">
    <name type="scientific">uncultured Chloroflexia bacterium</name>
    <dbReference type="NCBI Taxonomy" id="1672391"/>
    <lineage>
        <taxon>Bacteria</taxon>
        <taxon>Bacillati</taxon>
        <taxon>Chloroflexota</taxon>
        <taxon>Chloroflexia</taxon>
        <taxon>environmental samples</taxon>
    </lineage>
</organism>
<sequence>MDVLQRLIALNHASGHVANLTDAARRWAHEEPWNEEAVLAVVQAYVAEGDRDNAQVQLKVAQALLDRTSAPPRLRTTFDQLDRAAARLPSFKPQNSSSGAERNFPTVDFGRYMLLGRQGELGQLKKVWAAACGGSSQVLTLEGDTGIGKSRLVNELVAHVRSGSEHPALVGHGNIRTNDHALGMLRTAFAYIPEAYRVTLQTAAEAISEQAWNAVSLYPEFRALAPDREPGYLAPLDAASEVTRRHVATLELLDAIMVRGCLLLVWEDAYPGDAETRRIIDALTETSRRVLVVRTRRASSGEE</sequence>
<name>A0A6J4K344_9CHLR</name>
<dbReference type="EMBL" id="CADCTR010001405">
    <property type="protein sequence ID" value="CAA9294513.1"/>
    <property type="molecule type" value="Genomic_DNA"/>
</dbReference>
<evidence type="ECO:0000259" key="1">
    <source>
        <dbReference type="Pfam" id="PF13191"/>
    </source>
</evidence>
<dbReference type="InterPro" id="IPR011990">
    <property type="entry name" value="TPR-like_helical_dom_sf"/>
</dbReference>
<evidence type="ECO:0000313" key="2">
    <source>
        <dbReference type="EMBL" id="CAA9294513.1"/>
    </source>
</evidence>
<proteinExistence type="predicted"/>
<accession>A0A6J4K344</accession>
<dbReference type="Gene3D" id="1.25.40.10">
    <property type="entry name" value="Tetratricopeptide repeat domain"/>
    <property type="match status" value="1"/>
</dbReference>
<gene>
    <name evidence="2" type="ORF">AVDCRST_MAG93-4153</name>
</gene>